<dbReference type="GO" id="GO:0032266">
    <property type="term" value="F:phosphatidylinositol-3-phosphate binding"/>
    <property type="evidence" value="ECO:0007669"/>
    <property type="project" value="TreeGrafter"/>
</dbReference>
<dbReference type="InterPro" id="IPR013083">
    <property type="entry name" value="Znf_RING/FYVE/PHD"/>
</dbReference>
<dbReference type="Gene3D" id="3.30.40.10">
    <property type="entry name" value="Zinc/RING finger domain, C3HC4 (zinc finger)"/>
    <property type="match status" value="1"/>
</dbReference>
<keyword evidence="8" id="KW-1185">Reference proteome</keyword>
<keyword evidence="1" id="KW-0479">Metal-binding</keyword>
<dbReference type="GO" id="GO:0009838">
    <property type="term" value="P:abscission"/>
    <property type="evidence" value="ECO:0007669"/>
    <property type="project" value="TreeGrafter"/>
</dbReference>
<evidence type="ECO:0000313" key="8">
    <source>
        <dbReference type="Proteomes" id="UP000639338"/>
    </source>
</evidence>
<dbReference type="PANTHER" id="PTHR46603:SF1">
    <property type="entry name" value="ABSCISSION_NOCUT CHECKPOINT REGULATOR"/>
    <property type="match status" value="1"/>
</dbReference>
<dbReference type="InterPro" id="IPR017455">
    <property type="entry name" value="Znf_FYVE-rel"/>
</dbReference>
<reference evidence="7 8" key="1">
    <citation type="submission" date="2020-08" db="EMBL/GenBank/DDBJ databases">
        <title>Aphidius gifuensis genome sequencing and assembly.</title>
        <authorList>
            <person name="Du Z."/>
        </authorList>
    </citation>
    <scope>NUCLEOTIDE SEQUENCE [LARGE SCALE GENOMIC DNA]</scope>
    <source>
        <strain evidence="7">YNYX2018</strain>
        <tissue evidence="7">Adults</tissue>
    </source>
</reference>
<evidence type="ECO:0000313" key="7">
    <source>
        <dbReference type="EMBL" id="KAF7989600.1"/>
    </source>
</evidence>
<name>A0A835CQX3_APHGI</name>
<dbReference type="GO" id="GO:0032154">
    <property type="term" value="C:cleavage furrow"/>
    <property type="evidence" value="ECO:0007669"/>
    <property type="project" value="TreeGrafter"/>
</dbReference>
<evidence type="ECO:0000256" key="3">
    <source>
        <dbReference type="ARBA" id="ARBA00022833"/>
    </source>
</evidence>
<keyword evidence="3" id="KW-0862">Zinc</keyword>
<dbReference type="GO" id="GO:0008270">
    <property type="term" value="F:zinc ion binding"/>
    <property type="evidence" value="ECO:0007669"/>
    <property type="project" value="UniProtKB-KW"/>
</dbReference>
<proteinExistence type="predicted"/>
<evidence type="ECO:0000256" key="2">
    <source>
        <dbReference type="ARBA" id="ARBA00022771"/>
    </source>
</evidence>
<accession>A0A835CQX3</accession>
<evidence type="ECO:0000256" key="5">
    <source>
        <dbReference type="SAM" id="MobiDB-lite"/>
    </source>
</evidence>
<dbReference type="SUPFAM" id="SSF57903">
    <property type="entry name" value="FYVE/PHD zinc finger"/>
    <property type="match status" value="1"/>
</dbReference>
<dbReference type="GO" id="GO:0030496">
    <property type="term" value="C:midbody"/>
    <property type="evidence" value="ECO:0007669"/>
    <property type="project" value="TreeGrafter"/>
</dbReference>
<feature type="domain" description="FYVE-type" evidence="6">
    <location>
        <begin position="1"/>
        <end position="54"/>
    </location>
</feature>
<dbReference type="CDD" id="cd00065">
    <property type="entry name" value="FYVE_like_SF"/>
    <property type="match status" value="1"/>
</dbReference>
<dbReference type="GO" id="GO:0044878">
    <property type="term" value="P:mitotic cytokinesis checkpoint signaling"/>
    <property type="evidence" value="ECO:0007669"/>
    <property type="project" value="TreeGrafter"/>
</dbReference>
<dbReference type="EMBL" id="JACMRX010000005">
    <property type="protein sequence ID" value="KAF7989600.1"/>
    <property type="molecule type" value="Genomic_DNA"/>
</dbReference>
<evidence type="ECO:0000256" key="4">
    <source>
        <dbReference type="PROSITE-ProRule" id="PRU00091"/>
    </source>
</evidence>
<evidence type="ECO:0000259" key="6">
    <source>
        <dbReference type="PROSITE" id="PS50178"/>
    </source>
</evidence>
<dbReference type="InterPro" id="IPR011011">
    <property type="entry name" value="Znf_FYVE_PHD"/>
</dbReference>
<organism evidence="7 8">
    <name type="scientific">Aphidius gifuensis</name>
    <name type="common">Parasitoid wasp</name>
    <dbReference type="NCBI Taxonomy" id="684658"/>
    <lineage>
        <taxon>Eukaryota</taxon>
        <taxon>Metazoa</taxon>
        <taxon>Ecdysozoa</taxon>
        <taxon>Arthropoda</taxon>
        <taxon>Hexapoda</taxon>
        <taxon>Insecta</taxon>
        <taxon>Pterygota</taxon>
        <taxon>Neoptera</taxon>
        <taxon>Endopterygota</taxon>
        <taxon>Hymenoptera</taxon>
        <taxon>Apocrita</taxon>
        <taxon>Ichneumonoidea</taxon>
        <taxon>Braconidae</taxon>
        <taxon>Aphidiinae</taxon>
        <taxon>Aphidius</taxon>
    </lineage>
</organism>
<dbReference type="PROSITE" id="PS50178">
    <property type="entry name" value="ZF_FYVE"/>
    <property type="match status" value="1"/>
</dbReference>
<evidence type="ECO:0000256" key="1">
    <source>
        <dbReference type="ARBA" id="ARBA00022723"/>
    </source>
</evidence>
<dbReference type="PANTHER" id="PTHR46603">
    <property type="entry name" value="ABSCISSION/NOCUT CHECKPOINT REGULATOR"/>
    <property type="match status" value="1"/>
</dbReference>
<dbReference type="Pfam" id="PF01363">
    <property type="entry name" value="FYVE"/>
    <property type="match status" value="1"/>
</dbReference>
<feature type="compositionally biased region" description="Low complexity" evidence="5">
    <location>
        <begin position="59"/>
        <end position="73"/>
    </location>
</feature>
<dbReference type="InterPro" id="IPR000306">
    <property type="entry name" value="Znf_FYVE"/>
</dbReference>
<comment type="caution">
    <text evidence="7">The sequence shown here is derived from an EMBL/GenBank/DDBJ whole genome shotgun (WGS) entry which is preliminary data.</text>
</comment>
<dbReference type="SUPFAM" id="SSF57845">
    <property type="entry name" value="B-box zinc-binding domain"/>
    <property type="match status" value="1"/>
</dbReference>
<protein>
    <recommendedName>
        <fullName evidence="6">FYVE-type domain-containing protein</fullName>
    </recommendedName>
</protein>
<dbReference type="OrthoDB" id="5407799at2759"/>
<keyword evidence="2 4" id="KW-0863">Zinc-finger</keyword>
<dbReference type="GO" id="GO:0005813">
    <property type="term" value="C:centrosome"/>
    <property type="evidence" value="ECO:0007669"/>
    <property type="project" value="TreeGrafter"/>
</dbReference>
<dbReference type="AlphaFoldDB" id="A0A835CQX3"/>
<sequence>MSCNSCQSTFSFFTRENACPNCGFSFCSKCLKYKCKLPNDDVKKVCGPCHNKLMSKQTSPNDSSSSSTSLPSPGDFNTPMAPIDIEKKMNQLENPTKPPITIYEQGHWDKLKNGLDPEDQAIVDRLRKLKEDNIQKIIPSTTEDIRRRLALLKDQNPDYIPPTNIYQVDSRTDEQKAEDLMRQYMEQLALSSTPSTSTSDIEQRLNSLKGIDATKSTNIPEDIDEEEVTKNIIKKALAEAELEKKFQDDDSLEEMEIEPSEIYSDDEVECATCDKKIDLVKCTGCPHDLYCRSCFEENHDDFEMKKHKAIPLTSRH</sequence>
<feature type="region of interest" description="Disordered" evidence="5">
    <location>
        <begin position="55"/>
        <end position="81"/>
    </location>
</feature>
<dbReference type="Proteomes" id="UP000639338">
    <property type="component" value="Unassembled WGS sequence"/>
</dbReference>
<gene>
    <name evidence="7" type="ORF">HCN44_008274</name>
</gene>